<evidence type="ECO:0000256" key="9">
    <source>
        <dbReference type="ARBA" id="ARBA00022989"/>
    </source>
</evidence>
<evidence type="ECO:0000256" key="10">
    <source>
        <dbReference type="ARBA" id="ARBA00023065"/>
    </source>
</evidence>
<evidence type="ECO:0000256" key="5">
    <source>
        <dbReference type="ARBA" id="ARBA00022519"/>
    </source>
</evidence>
<dbReference type="GO" id="GO:0005886">
    <property type="term" value="C:plasma membrane"/>
    <property type="evidence" value="ECO:0007669"/>
    <property type="project" value="UniProtKB-SubCell"/>
</dbReference>
<dbReference type="InterPro" id="IPR004772">
    <property type="entry name" value="TrkH"/>
</dbReference>
<proteinExistence type="inferred from homology"/>
<comment type="caution">
    <text evidence="14">The sequence shown here is derived from an EMBL/GenBank/DDBJ whole genome shotgun (WGS) entry which is preliminary data.</text>
</comment>
<protein>
    <submittedName>
        <fullName evidence="14">TrkH family potassium uptake protein</fullName>
    </submittedName>
</protein>
<feature type="transmembrane region" description="Helical" evidence="13">
    <location>
        <begin position="127"/>
        <end position="149"/>
    </location>
</feature>
<keyword evidence="9 13" id="KW-1133">Transmembrane helix</keyword>
<accession>A0A926HN94</accession>
<feature type="binding site" evidence="12">
    <location>
        <position position="315"/>
    </location>
    <ligand>
        <name>K(+)</name>
        <dbReference type="ChEBI" id="CHEBI:29103"/>
    </ligand>
</feature>
<keyword evidence="5" id="KW-0997">Cell inner membrane</keyword>
<evidence type="ECO:0000256" key="13">
    <source>
        <dbReference type="SAM" id="Phobius"/>
    </source>
</evidence>
<feature type="transmembrane region" description="Helical" evidence="13">
    <location>
        <begin position="236"/>
        <end position="260"/>
    </location>
</feature>
<feature type="transmembrane region" description="Helical" evidence="13">
    <location>
        <begin position="183"/>
        <end position="201"/>
    </location>
</feature>
<evidence type="ECO:0000256" key="3">
    <source>
        <dbReference type="ARBA" id="ARBA00022448"/>
    </source>
</evidence>
<feature type="binding site" evidence="12">
    <location>
        <position position="111"/>
    </location>
    <ligand>
        <name>K(+)</name>
        <dbReference type="ChEBI" id="CHEBI:29103"/>
    </ligand>
</feature>
<keyword evidence="8 12" id="KW-0630">Potassium</keyword>
<evidence type="ECO:0000256" key="11">
    <source>
        <dbReference type="ARBA" id="ARBA00023136"/>
    </source>
</evidence>
<feature type="transmembrane region" description="Helical" evidence="13">
    <location>
        <begin position="272"/>
        <end position="294"/>
    </location>
</feature>
<reference evidence="14" key="1">
    <citation type="submission" date="2020-08" db="EMBL/GenBank/DDBJ databases">
        <title>Genome public.</title>
        <authorList>
            <person name="Liu C."/>
            <person name="Sun Q."/>
        </authorList>
    </citation>
    <scope>NUCLEOTIDE SEQUENCE</scope>
    <source>
        <strain evidence="14">NSJ-40</strain>
    </source>
</reference>
<comment type="similarity">
    <text evidence="2">Belongs to the TrkH potassium transport family.</text>
</comment>
<dbReference type="GO" id="GO:0046872">
    <property type="term" value="F:metal ion binding"/>
    <property type="evidence" value="ECO:0007669"/>
    <property type="project" value="UniProtKB-KW"/>
</dbReference>
<sequence length="491" mass="53839">MNFRMLSKLTGYILFIEAAAMTPALGFSMIYGERTAIRGFITAMLLTVIVGALCMLPKPRIKQLYVAEGFAVTVISWILMAFFGSLPFLFSGVITNPIDCFFETMSGFTTTGASILPEVESLPRGILFWRCFTHWIGGMGVLVFLLALLPNSGGKGYSLHLLRAESPGPDVGKLTPKLRRSAMILYIIYIVLTIVQMIFLLCGGMPVFDSICTAVATAGTGGFGIKNASLAGYSPYLQMVTAVFMMLFGINFSIFYFILIREVKAILHDEELWLYLALVVVSTTVILLDILPLYQNVSQAFRDAFFQVTSVMSTTGFATTDFDKWPDFSRGVLLLLMMIGGSAGSTAGGFKVSRVLILIKSLRQEISRTLHPGAVRIVRLRGRPIEKTVQSTVGVYTTAYFGLIVLSFILVLLDNKGLFTSLSAVITCFNNVGPGFDLVGPTKNFSIFSGFNKLVLSLDMLLGRLEIFPVLAILSPSIWKKSLSNLREGED</sequence>
<keyword evidence="4" id="KW-1003">Cell membrane</keyword>
<dbReference type="PIRSF" id="PIRSF006247">
    <property type="entry name" value="TrkH"/>
    <property type="match status" value="1"/>
</dbReference>
<keyword evidence="6" id="KW-0633">Potassium transport</keyword>
<feature type="binding site" evidence="12">
    <location>
        <position position="314"/>
    </location>
    <ligand>
        <name>K(+)</name>
        <dbReference type="ChEBI" id="CHEBI:29103"/>
    </ligand>
</feature>
<dbReference type="Proteomes" id="UP000651482">
    <property type="component" value="Unassembled WGS sequence"/>
</dbReference>
<dbReference type="EMBL" id="JACRSN010000011">
    <property type="protein sequence ID" value="MBC8533972.1"/>
    <property type="molecule type" value="Genomic_DNA"/>
</dbReference>
<feature type="binding site" evidence="12">
    <location>
        <position position="431"/>
    </location>
    <ligand>
        <name>K(+)</name>
        <dbReference type="ChEBI" id="CHEBI:29103"/>
    </ligand>
</feature>
<feature type="binding site" evidence="12">
    <location>
        <position position="221"/>
    </location>
    <ligand>
        <name>K(+)</name>
        <dbReference type="ChEBI" id="CHEBI:29103"/>
    </ligand>
</feature>
<dbReference type="GO" id="GO:0015379">
    <property type="term" value="F:potassium:chloride symporter activity"/>
    <property type="evidence" value="ECO:0007669"/>
    <property type="project" value="InterPro"/>
</dbReference>
<dbReference type="PANTHER" id="PTHR32024:SF2">
    <property type="entry name" value="TRK SYSTEM POTASSIUM UPTAKE PROTEIN TRKG-RELATED"/>
    <property type="match status" value="1"/>
</dbReference>
<feature type="transmembrane region" description="Helical" evidence="13">
    <location>
        <begin position="12"/>
        <end position="31"/>
    </location>
</feature>
<evidence type="ECO:0000256" key="6">
    <source>
        <dbReference type="ARBA" id="ARBA00022538"/>
    </source>
</evidence>
<keyword evidence="11 13" id="KW-0472">Membrane</keyword>
<dbReference type="AlphaFoldDB" id="A0A926HN94"/>
<feature type="transmembrane region" description="Helical" evidence="13">
    <location>
        <begin position="37"/>
        <end position="57"/>
    </location>
</feature>
<keyword evidence="15" id="KW-1185">Reference proteome</keyword>
<dbReference type="InterPro" id="IPR003445">
    <property type="entry name" value="Cat_transpt"/>
</dbReference>
<dbReference type="RefSeq" id="WP_249319626.1">
    <property type="nucleotide sequence ID" value="NZ_JACRSN010000011.1"/>
</dbReference>
<organism evidence="14 15">
    <name type="scientific">Yeguia hominis</name>
    <dbReference type="NCBI Taxonomy" id="2763662"/>
    <lineage>
        <taxon>Bacteria</taxon>
        <taxon>Bacillati</taxon>
        <taxon>Bacillota</taxon>
        <taxon>Clostridia</taxon>
        <taxon>Eubacteriales</taxon>
        <taxon>Yeguiaceae</taxon>
        <taxon>Yeguia</taxon>
    </lineage>
</organism>
<evidence type="ECO:0000256" key="8">
    <source>
        <dbReference type="ARBA" id="ARBA00022958"/>
    </source>
</evidence>
<comment type="subcellular location">
    <subcellularLocation>
        <location evidence="1">Cell inner membrane</location>
        <topology evidence="1">Multi-pass membrane protein</topology>
    </subcellularLocation>
</comment>
<evidence type="ECO:0000256" key="1">
    <source>
        <dbReference type="ARBA" id="ARBA00004429"/>
    </source>
</evidence>
<keyword evidence="10" id="KW-0406">Ion transport</keyword>
<evidence type="ECO:0000256" key="12">
    <source>
        <dbReference type="PIRSR" id="PIRSR006247-1"/>
    </source>
</evidence>
<feature type="transmembrane region" description="Helical" evidence="13">
    <location>
        <begin position="331"/>
        <end position="350"/>
    </location>
</feature>
<name>A0A926HN94_9FIRM</name>
<feature type="binding site" evidence="12">
    <location>
        <position position="432"/>
    </location>
    <ligand>
        <name>K(+)</name>
        <dbReference type="ChEBI" id="CHEBI:29103"/>
    </ligand>
</feature>
<keyword evidence="7 13" id="KW-0812">Transmembrane</keyword>
<dbReference type="PANTHER" id="PTHR32024">
    <property type="entry name" value="TRK SYSTEM POTASSIUM UPTAKE PROTEIN TRKG-RELATED"/>
    <property type="match status" value="1"/>
</dbReference>
<evidence type="ECO:0000313" key="15">
    <source>
        <dbReference type="Proteomes" id="UP000651482"/>
    </source>
</evidence>
<gene>
    <name evidence="14" type="ORF">IAG03_08145</name>
</gene>
<evidence type="ECO:0000256" key="4">
    <source>
        <dbReference type="ARBA" id="ARBA00022475"/>
    </source>
</evidence>
<evidence type="ECO:0000313" key="14">
    <source>
        <dbReference type="EMBL" id="MBC8533972.1"/>
    </source>
</evidence>
<keyword evidence="3" id="KW-0813">Transport</keyword>
<feature type="binding site" evidence="12">
    <location>
        <position position="110"/>
    </location>
    <ligand>
        <name>K(+)</name>
        <dbReference type="ChEBI" id="CHEBI:29103"/>
    </ligand>
</feature>
<feature type="transmembrane region" description="Helical" evidence="13">
    <location>
        <begin position="69"/>
        <end position="90"/>
    </location>
</feature>
<evidence type="ECO:0000256" key="7">
    <source>
        <dbReference type="ARBA" id="ARBA00022692"/>
    </source>
</evidence>
<evidence type="ECO:0000256" key="2">
    <source>
        <dbReference type="ARBA" id="ARBA00009137"/>
    </source>
</evidence>
<keyword evidence="12" id="KW-0479">Metal-binding</keyword>
<dbReference type="Pfam" id="PF02386">
    <property type="entry name" value="TrkH"/>
    <property type="match status" value="1"/>
</dbReference>
<feature type="transmembrane region" description="Helical" evidence="13">
    <location>
        <begin position="393"/>
        <end position="413"/>
    </location>
</feature>